<proteinExistence type="predicted"/>
<evidence type="ECO:0000313" key="2">
    <source>
        <dbReference type="Proteomes" id="UP000265520"/>
    </source>
</evidence>
<protein>
    <submittedName>
        <fullName evidence="1">Uncharacterized protein</fullName>
    </submittedName>
</protein>
<feature type="non-terminal residue" evidence="1">
    <location>
        <position position="93"/>
    </location>
</feature>
<dbReference type="EMBL" id="LXQA010502777">
    <property type="protein sequence ID" value="MCI55857.1"/>
    <property type="molecule type" value="Genomic_DNA"/>
</dbReference>
<accession>A0A392T622</accession>
<comment type="caution">
    <text evidence="1">The sequence shown here is derived from an EMBL/GenBank/DDBJ whole genome shotgun (WGS) entry which is preliminary data.</text>
</comment>
<dbReference type="AlphaFoldDB" id="A0A392T622"/>
<name>A0A392T622_9FABA</name>
<evidence type="ECO:0000313" key="1">
    <source>
        <dbReference type="EMBL" id="MCI55857.1"/>
    </source>
</evidence>
<dbReference type="Proteomes" id="UP000265520">
    <property type="component" value="Unassembled WGS sequence"/>
</dbReference>
<organism evidence="1 2">
    <name type="scientific">Trifolium medium</name>
    <dbReference type="NCBI Taxonomy" id="97028"/>
    <lineage>
        <taxon>Eukaryota</taxon>
        <taxon>Viridiplantae</taxon>
        <taxon>Streptophyta</taxon>
        <taxon>Embryophyta</taxon>
        <taxon>Tracheophyta</taxon>
        <taxon>Spermatophyta</taxon>
        <taxon>Magnoliopsida</taxon>
        <taxon>eudicotyledons</taxon>
        <taxon>Gunneridae</taxon>
        <taxon>Pentapetalae</taxon>
        <taxon>rosids</taxon>
        <taxon>fabids</taxon>
        <taxon>Fabales</taxon>
        <taxon>Fabaceae</taxon>
        <taxon>Papilionoideae</taxon>
        <taxon>50 kb inversion clade</taxon>
        <taxon>NPAAA clade</taxon>
        <taxon>Hologalegina</taxon>
        <taxon>IRL clade</taxon>
        <taxon>Trifolieae</taxon>
        <taxon>Trifolium</taxon>
    </lineage>
</organism>
<reference evidence="1 2" key="1">
    <citation type="journal article" date="2018" name="Front. Plant Sci.">
        <title>Red Clover (Trifolium pratense) and Zigzag Clover (T. medium) - A Picture of Genomic Similarities and Differences.</title>
        <authorList>
            <person name="Dluhosova J."/>
            <person name="Istvanek J."/>
            <person name="Nedelnik J."/>
            <person name="Repkova J."/>
        </authorList>
    </citation>
    <scope>NUCLEOTIDE SEQUENCE [LARGE SCALE GENOMIC DNA]</scope>
    <source>
        <strain evidence="2">cv. 10/8</strain>
        <tissue evidence="1">Leaf</tissue>
    </source>
</reference>
<feature type="non-terminal residue" evidence="1">
    <location>
        <position position="1"/>
    </location>
</feature>
<keyword evidence="2" id="KW-1185">Reference proteome</keyword>
<sequence length="93" mass="10365">IGAACDSLKKASDGSSFLVAGPIWLLQLWLNATFEGKMALAVPEDYAAEVVARRIEGTRLARLAPMPGQTSKKLFMKYMKIFLKFDELRENQT</sequence>